<dbReference type="GO" id="GO:0004674">
    <property type="term" value="F:protein serine/threonine kinase activity"/>
    <property type="evidence" value="ECO:0007669"/>
    <property type="project" value="InterPro"/>
</dbReference>
<sequence>EPKHVTLLNNLLLLLMEQLESSHVMPMKAVLQHYPPPKECSMFFEQISPLAMNGLVVFVPILVVSLNAGCPAAANSEHENILYLIVKALIQLHCPEAVLGLYIWCKEIFNRKYTWMKASVDCAAGRFESAGHEYLCILQSLSHNTNSEKKDLNKVKNGTNEQEILVTQLNGSDVSVNKHQIDVPLHSFLINQVVDCYVKVQNWSEAIKWAEFLGNVKFHQNGLSVQKANTNNNLSYIRKDLSDQLNEAKAGIIKLMKITTMNWPLQLDANQASLFLSASSYQFNKASSTLLRENVKFDPSDCYSSVLGFLLNWENIWLRMNQSSPTGKLQSAGENESSFDLLLNSISVISNYIKNSNLSNVQADQLAELNSRSMLNLVKYIQHETKMNSSDNSELHSSKDAAWHFLLKNTINDMKPLDLSNLCKHFESVFASWCYGHGRKVVNSACNGSLSILSEEKEKILALIPNAHKEDTDVLLGIITSLHNASGSEWDNQEMDYTESGAEEIRWQLMTYCPFLLKLENQETIIENIIEIWKGLVTRAYSYYRIAAVSYLQYLKLNGKCADKEKTEDDNLTATLRILRLIIKHASELRDVLEDGLAETPTAPWRGKFEL</sequence>
<keyword evidence="1" id="KW-0732">Signal</keyword>
<feature type="non-terminal residue" evidence="2">
    <location>
        <position position="1"/>
    </location>
</feature>
<dbReference type="Proteomes" id="UP001054945">
    <property type="component" value="Unassembled WGS sequence"/>
</dbReference>
<evidence type="ECO:0000313" key="3">
    <source>
        <dbReference type="Proteomes" id="UP001054945"/>
    </source>
</evidence>
<evidence type="ECO:0000313" key="2">
    <source>
        <dbReference type="EMBL" id="GIZ00960.1"/>
    </source>
</evidence>
<comment type="caution">
    <text evidence="2">The sequence shown here is derived from an EMBL/GenBank/DDBJ whole genome shotgun (WGS) entry which is preliminary data.</text>
</comment>
<name>A0AAV4Y1V6_CAEEX</name>
<dbReference type="EMBL" id="BPLR01018606">
    <property type="protein sequence ID" value="GIZ00960.1"/>
    <property type="molecule type" value="Genomic_DNA"/>
</dbReference>
<proteinExistence type="predicted"/>
<feature type="signal peptide" evidence="1">
    <location>
        <begin position="1"/>
        <end position="21"/>
    </location>
</feature>
<keyword evidence="3" id="KW-1185">Reference proteome</keyword>
<reference evidence="2 3" key="1">
    <citation type="submission" date="2021-06" db="EMBL/GenBank/DDBJ databases">
        <title>Caerostris extrusa draft genome.</title>
        <authorList>
            <person name="Kono N."/>
            <person name="Arakawa K."/>
        </authorList>
    </citation>
    <scope>NUCLEOTIDE SEQUENCE [LARGE SCALE GENOMIC DNA]</scope>
</reference>
<dbReference type="AlphaFoldDB" id="A0AAV4Y1V6"/>
<protein>
    <submittedName>
        <fullName evidence="2">Uncharacterized protein</fullName>
    </submittedName>
</protein>
<dbReference type="GO" id="GO:0000184">
    <property type="term" value="P:nuclear-transcribed mRNA catabolic process, nonsense-mediated decay"/>
    <property type="evidence" value="ECO:0007669"/>
    <property type="project" value="InterPro"/>
</dbReference>
<accession>A0AAV4Y1V6</accession>
<evidence type="ECO:0000256" key="1">
    <source>
        <dbReference type="SAM" id="SignalP"/>
    </source>
</evidence>
<dbReference type="InterPro" id="IPR031559">
    <property type="entry name" value="SMG1"/>
</dbReference>
<organism evidence="2 3">
    <name type="scientific">Caerostris extrusa</name>
    <name type="common">Bark spider</name>
    <name type="synonym">Caerostris bankana</name>
    <dbReference type="NCBI Taxonomy" id="172846"/>
    <lineage>
        <taxon>Eukaryota</taxon>
        <taxon>Metazoa</taxon>
        <taxon>Ecdysozoa</taxon>
        <taxon>Arthropoda</taxon>
        <taxon>Chelicerata</taxon>
        <taxon>Arachnida</taxon>
        <taxon>Araneae</taxon>
        <taxon>Araneomorphae</taxon>
        <taxon>Entelegynae</taxon>
        <taxon>Araneoidea</taxon>
        <taxon>Araneidae</taxon>
        <taxon>Caerostris</taxon>
    </lineage>
</organism>
<feature type="chain" id="PRO_5043663359" evidence="1">
    <location>
        <begin position="22"/>
        <end position="611"/>
    </location>
</feature>
<gene>
    <name evidence="2" type="primary">Smg1</name>
    <name evidence="2" type="ORF">CEXT_276051</name>
</gene>
<dbReference type="Pfam" id="PF15785">
    <property type="entry name" value="SMG1"/>
    <property type="match status" value="1"/>
</dbReference>